<dbReference type="OrthoDB" id="10257471at2759"/>
<sequence length="1076" mass="121311">MEHEASIKDELTCRKCLGHPHVRNNLHKGAGLPEIWKLEDVASWAELFLDQSPTRDNIQEMGKSTLVYDSEKEVLQKIQGKDAVDETTNYFGSKALHSTVLGSFVAVENSLEDAERYNPGALLNNNKLSLHPRSLDHTQTIKPEREGEDIRIFSIIEGEFKEDVYVYGSTKKSSFHNLPTECQEDYSCIPTLDLQENDIYFWTPVNDSLDEELLCVKTSSLKPATGWNQESRSSSDGANLFKTENLKLFSPSVLGGRYTCTGRSDSCERWNPGMENLLEIKENKCKCFTGSSKLQGSSRINNITKHINKEPANRTIPFTFMAEVKKEVSRDENLDFQPLKEAVNQRNESRVGTLGIDKSFERSKCTGKDQTNSTYDRGDFNRGQKKMELRIRVKDPTMRCNSFHRNCSPNHSENTADQIASNCLNSPYENANPDNDSHCDLDTGPLSDRSIAINTNLIPTCVENGMKENFPEKLIKSVADFESSSKEFFNTSVNVDGQKQIQSDQSQPDYSVLAKYYFYLDYLNNLKRLQFEDGNRLISCQQHCGFLKEKSMSIFGNYKRESLLYEPQAKEHRNNDFATQEITCDKDKRTEVLEQHRCPEEQKAKNQFALSSPKQLPKLASSANMQLRKPCIIKDKKASETRKTGANMAGPKRHWERASIAWSSYTHGEMKPRSQYVQTPVLGNQSRSKVKYHFLSHPTSDLSRVSQVCHRFYQLARDETFWKDIRLTDCHCLNDNWLVPLGNHHPQRFTLDHCHDEAQKITDVGLRQFFQHCGGSLTELSIKSCSGPGFRGDNVLLHASTFCSNLTTIDVSWTGATDAGLNALVKETRRLQSFSANGCQFTDDSVVALAEKHGKSLQKLEIFGCHPITAKCLTSVAVKCPHLKVLNIGGIHKINEDCLVKIVTSMRRLTSLNCMGLSMVTDSVIHFIVKKLPELECLVLSSCSQVTDIALMEISTYLPTIRHLDINGCEEVTDVGVQALAGSCSKLSYIDLSSTATSKRGVCSLANFCFRALECVKLSFCKNISPDAVVKLCKNCKKLKILHLYGCSFLPDLESIKMINKHIKVFHDISVPTAKF</sequence>
<dbReference type="Gene3D" id="3.80.10.10">
    <property type="entry name" value="Ribonuclease Inhibitor"/>
    <property type="match status" value="2"/>
</dbReference>
<gene>
    <name evidence="4" type="ORF">JRQ81_013513</name>
</gene>
<dbReference type="AlphaFoldDB" id="A0A9Q0XZZ0"/>
<dbReference type="GO" id="GO:0005737">
    <property type="term" value="C:cytoplasm"/>
    <property type="evidence" value="ECO:0007669"/>
    <property type="project" value="TreeGrafter"/>
</dbReference>
<dbReference type="InterPro" id="IPR032675">
    <property type="entry name" value="LRR_dom_sf"/>
</dbReference>
<keyword evidence="5" id="KW-1185">Reference proteome</keyword>
<proteinExistence type="predicted"/>
<evidence type="ECO:0000313" key="4">
    <source>
        <dbReference type="EMBL" id="KAJ7335572.1"/>
    </source>
</evidence>
<dbReference type="InterPro" id="IPR057207">
    <property type="entry name" value="FBXL15_LRR"/>
</dbReference>
<dbReference type="SMART" id="SM00367">
    <property type="entry name" value="LRR_CC"/>
    <property type="match status" value="9"/>
</dbReference>
<dbReference type="EMBL" id="JAPFRF010000004">
    <property type="protein sequence ID" value="KAJ7335572.1"/>
    <property type="molecule type" value="Genomic_DNA"/>
</dbReference>
<evidence type="ECO:0000259" key="3">
    <source>
        <dbReference type="Pfam" id="PF25372"/>
    </source>
</evidence>
<dbReference type="InterPro" id="IPR001810">
    <property type="entry name" value="F-box_dom"/>
</dbReference>
<dbReference type="InterPro" id="IPR050648">
    <property type="entry name" value="F-box_LRR-repeat"/>
</dbReference>
<reference evidence="4" key="1">
    <citation type="journal article" date="2023" name="DNA Res.">
        <title>Chromosome-level genome assembly of Phrynocephalus forsythii using third-generation DNA sequencing and Hi-C analysis.</title>
        <authorList>
            <person name="Qi Y."/>
            <person name="Zhao W."/>
            <person name="Zhao Y."/>
            <person name="Niu C."/>
            <person name="Cao S."/>
            <person name="Zhang Y."/>
        </authorList>
    </citation>
    <scope>NUCLEOTIDE SEQUENCE</scope>
    <source>
        <tissue evidence="4">Muscle</tissue>
    </source>
</reference>
<accession>A0A9Q0XZZ0</accession>
<dbReference type="InterPro" id="IPR006553">
    <property type="entry name" value="Leu-rich_rpt_Cys-con_subtyp"/>
</dbReference>
<protein>
    <recommendedName>
        <fullName evidence="6">F-box/LRR-repeat protein 7</fullName>
    </recommendedName>
</protein>
<dbReference type="InterPro" id="IPR036047">
    <property type="entry name" value="F-box-like_dom_sf"/>
</dbReference>
<dbReference type="Pfam" id="PF25372">
    <property type="entry name" value="DUF7885"/>
    <property type="match status" value="1"/>
</dbReference>
<comment type="caution">
    <text evidence="4">The sequence shown here is derived from an EMBL/GenBank/DDBJ whole genome shotgun (WGS) entry which is preliminary data.</text>
</comment>
<name>A0A9Q0XZZ0_9SAUR</name>
<keyword evidence="1" id="KW-0833">Ubl conjugation pathway</keyword>
<dbReference type="PANTHER" id="PTHR13382:SF69">
    <property type="entry name" value="FI18408P1"/>
    <property type="match status" value="1"/>
</dbReference>
<dbReference type="PANTHER" id="PTHR13382">
    <property type="entry name" value="MITOCHONDRIAL ATP SYNTHASE COUPLING FACTOR B"/>
    <property type="match status" value="1"/>
</dbReference>
<feature type="domain" description="F-box/LRR-repeat protein 15-like leucin rich repeat" evidence="3">
    <location>
        <begin position="934"/>
        <end position="1052"/>
    </location>
</feature>
<evidence type="ECO:0000259" key="2">
    <source>
        <dbReference type="Pfam" id="PF12937"/>
    </source>
</evidence>
<dbReference type="Pfam" id="PF12937">
    <property type="entry name" value="F-box-like"/>
    <property type="match status" value="1"/>
</dbReference>
<dbReference type="Proteomes" id="UP001142489">
    <property type="component" value="Unassembled WGS sequence"/>
</dbReference>
<evidence type="ECO:0000313" key="5">
    <source>
        <dbReference type="Proteomes" id="UP001142489"/>
    </source>
</evidence>
<dbReference type="SUPFAM" id="SSF52047">
    <property type="entry name" value="RNI-like"/>
    <property type="match status" value="1"/>
</dbReference>
<dbReference type="SUPFAM" id="SSF81383">
    <property type="entry name" value="F-box domain"/>
    <property type="match status" value="1"/>
</dbReference>
<evidence type="ECO:0000256" key="1">
    <source>
        <dbReference type="ARBA" id="ARBA00022786"/>
    </source>
</evidence>
<organism evidence="4 5">
    <name type="scientific">Phrynocephalus forsythii</name>
    <dbReference type="NCBI Taxonomy" id="171643"/>
    <lineage>
        <taxon>Eukaryota</taxon>
        <taxon>Metazoa</taxon>
        <taxon>Chordata</taxon>
        <taxon>Craniata</taxon>
        <taxon>Vertebrata</taxon>
        <taxon>Euteleostomi</taxon>
        <taxon>Lepidosauria</taxon>
        <taxon>Squamata</taxon>
        <taxon>Bifurcata</taxon>
        <taxon>Unidentata</taxon>
        <taxon>Episquamata</taxon>
        <taxon>Toxicofera</taxon>
        <taxon>Iguania</taxon>
        <taxon>Acrodonta</taxon>
        <taxon>Agamidae</taxon>
        <taxon>Agaminae</taxon>
        <taxon>Phrynocephalus</taxon>
    </lineage>
</organism>
<feature type="domain" description="F-box" evidence="2">
    <location>
        <begin position="695"/>
        <end position="727"/>
    </location>
</feature>
<evidence type="ECO:0008006" key="6">
    <source>
        <dbReference type="Google" id="ProtNLM"/>
    </source>
</evidence>